<dbReference type="AlphaFoldDB" id="A0AAW0BME0"/>
<reference evidence="3 4" key="1">
    <citation type="journal article" date="2024" name="J Genomics">
        <title>Draft genome sequencing and assembly of Favolaschia claudopus CIRM-BRFM 2984 isolated from oak limbs.</title>
        <authorList>
            <person name="Navarro D."/>
            <person name="Drula E."/>
            <person name="Chaduli D."/>
            <person name="Cazenave R."/>
            <person name="Ahrendt S."/>
            <person name="Wang J."/>
            <person name="Lipzen A."/>
            <person name="Daum C."/>
            <person name="Barry K."/>
            <person name="Grigoriev I.V."/>
            <person name="Favel A."/>
            <person name="Rosso M.N."/>
            <person name="Martin F."/>
        </authorList>
    </citation>
    <scope>NUCLEOTIDE SEQUENCE [LARGE SCALE GENOMIC DNA]</scope>
    <source>
        <strain evidence="3 4">CIRM-BRFM 2984</strain>
    </source>
</reference>
<keyword evidence="4" id="KW-1185">Reference proteome</keyword>
<organism evidence="3 4">
    <name type="scientific">Favolaschia claudopus</name>
    <dbReference type="NCBI Taxonomy" id="2862362"/>
    <lineage>
        <taxon>Eukaryota</taxon>
        <taxon>Fungi</taxon>
        <taxon>Dikarya</taxon>
        <taxon>Basidiomycota</taxon>
        <taxon>Agaricomycotina</taxon>
        <taxon>Agaricomycetes</taxon>
        <taxon>Agaricomycetidae</taxon>
        <taxon>Agaricales</taxon>
        <taxon>Marasmiineae</taxon>
        <taxon>Mycenaceae</taxon>
        <taxon>Favolaschia</taxon>
    </lineage>
</organism>
<accession>A0AAW0BME0</accession>
<comment type="caution">
    <text evidence="3">The sequence shown here is derived from an EMBL/GenBank/DDBJ whole genome shotgun (WGS) entry which is preliminary data.</text>
</comment>
<evidence type="ECO:0000313" key="3">
    <source>
        <dbReference type="EMBL" id="KAK7027733.1"/>
    </source>
</evidence>
<feature type="domain" description="DUF6699" evidence="2">
    <location>
        <begin position="126"/>
        <end position="267"/>
    </location>
</feature>
<dbReference type="Proteomes" id="UP001362999">
    <property type="component" value="Unassembled WGS sequence"/>
</dbReference>
<name>A0AAW0BME0_9AGAR</name>
<protein>
    <recommendedName>
        <fullName evidence="2">DUF6699 domain-containing protein</fullName>
    </recommendedName>
</protein>
<gene>
    <name evidence="3" type="ORF">R3P38DRAFT_949443</name>
</gene>
<evidence type="ECO:0000313" key="4">
    <source>
        <dbReference type="Proteomes" id="UP001362999"/>
    </source>
</evidence>
<proteinExistence type="predicted"/>
<feature type="compositionally biased region" description="Polar residues" evidence="1">
    <location>
        <begin position="52"/>
        <end position="64"/>
    </location>
</feature>
<evidence type="ECO:0000256" key="1">
    <source>
        <dbReference type="SAM" id="MobiDB-lite"/>
    </source>
</evidence>
<dbReference type="InterPro" id="IPR046522">
    <property type="entry name" value="DUF6699"/>
</dbReference>
<dbReference type="Pfam" id="PF20415">
    <property type="entry name" value="DUF6699"/>
    <property type="match status" value="1"/>
</dbReference>
<feature type="compositionally biased region" description="Low complexity" evidence="1">
    <location>
        <begin position="39"/>
        <end position="50"/>
    </location>
</feature>
<evidence type="ECO:0000259" key="2">
    <source>
        <dbReference type="Pfam" id="PF20415"/>
    </source>
</evidence>
<dbReference type="EMBL" id="JAWWNJ010000029">
    <property type="protein sequence ID" value="KAK7027733.1"/>
    <property type="molecule type" value="Genomic_DNA"/>
</dbReference>
<feature type="region of interest" description="Disordered" evidence="1">
    <location>
        <begin position="1"/>
        <end position="65"/>
    </location>
</feature>
<sequence length="280" mass="30965">MEASARCPSTHPTSRPNMPHHRVRFSSTNIVHPLPPPIRSRSSSLTSDSSAEQEPSETLSSTNMPFPFLSPYEHRRWHVNNEKSSPSSSWSPPTAALLTTTMPPPRPLSGGVNDLISLPDSGVPYLLYDLTLPPSTISTTLPKIPSSRLREPAIYPPRLSITLVHPHLPWSFTILARPGSTYAYVSIADVFAFLYAALRINATANEFVGLPTDDLMRGVAMAYRRRYERLWRKESLASAAAAQQEQAEGLKRVDFLLGATRFLGIAPIPGRADVWQLQTT</sequence>